<evidence type="ECO:0000313" key="4">
    <source>
        <dbReference type="Proteomes" id="UP000006860"/>
    </source>
</evidence>
<dbReference type="RefSeq" id="WP_013626811.1">
    <property type="nucleotide sequence ID" value="NC_015174.1"/>
</dbReference>
<protein>
    <recommendedName>
        <fullName evidence="5">Signal peptide-domain containing protein</fullName>
    </recommendedName>
</protein>
<reference evidence="4" key="1">
    <citation type="submission" date="2011-02" db="EMBL/GenBank/DDBJ databases">
        <title>The complete genome of Planctomyces brasiliensis DSM 5305.</title>
        <authorList>
            <person name="Lucas S."/>
            <person name="Copeland A."/>
            <person name="Lapidus A."/>
            <person name="Bruce D."/>
            <person name="Goodwin L."/>
            <person name="Pitluck S."/>
            <person name="Kyrpides N."/>
            <person name="Mavromatis K."/>
            <person name="Pagani I."/>
            <person name="Ivanova N."/>
            <person name="Ovchinnikova G."/>
            <person name="Lu M."/>
            <person name="Detter J.C."/>
            <person name="Han C."/>
            <person name="Land M."/>
            <person name="Hauser L."/>
            <person name="Markowitz V."/>
            <person name="Cheng J.-F."/>
            <person name="Hugenholtz P."/>
            <person name="Woyke T."/>
            <person name="Wu D."/>
            <person name="Tindall B."/>
            <person name="Pomrenke H.G."/>
            <person name="Brambilla E."/>
            <person name="Klenk H.-P."/>
            <person name="Eisen J.A."/>
        </authorList>
    </citation>
    <scope>NUCLEOTIDE SEQUENCE [LARGE SCALE GENOMIC DNA]</scope>
    <source>
        <strain evidence="4">ATCC 49424 / DSM 5305 / JCM 21570 / NBRC 103401 / IFAM 1448</strain>
    </source>
</reference>
<evidence type="ECO:0000313" key="3">
    <source>
        <dbReference type="EMBL" id="ADY58067.1"/>
    </source>
</evidence>
<evidence type="ECO:0008006" key="5">
    <source>
        <dbReference type="Google" id="ProtNLM"/>
    </source>
</evidence>
<keyword evidence="1" id="KW-1133">Transmembrane helix</keyword>
<dbReference type="KEGG" id="pbs:Plabr_0440"/>
<keyword evidence="1" id="KW-0812">Transmembrane</keyword>
<keyword evidence="2" id="KW-0732">Signal</keyword>
<keyword evidence="4" id="KW-1185">Reference proteome</keyword>
<organism evidence="3 4">
    <name type="scientific">Rubinisphaera brasiliensis (strain ATCC 49424 / DSM 5305 / JCM 21570 / IAM 15109 / NBRC 103401 / IFAM 1448)</name>
    <name type="common">Planctomyces brasiliensis</name>
    <dbReference type="NCBI Taxonomy" id="756272"/>
    <lineage>
        <taxon>Bacteria</taxon>
        <taxon>Pseudomonadati</taxon>
        <taxon>Planctomycetota</taxon>
        <taxon>Planctomycetia</taxon>
        <taxon>Planctomycetales</taxon>
        <taxon>Planctomycetaceae</taxon>
        <taxon>Rubinisphaera</taxon>
    </lineage>
</organism>
<dbReference type="STRING" id="756272.Plabr_0440"/>
<sequence length="665" mass="73813">MSHSVRSLGGLLLILLLFVMNSSPALAVGTTFRFSGSDLTIDANAKWIGCREGGYYPIRFRIRNIGPARTITLNFRQSNSSQQMPTVRRNVTIEQNATVNTSLLIPMVGYGNYGEVSVLENGRALKGFRQSVSLNDLANQYDAMPQMLVVNSSLEDGQKFSEAAAMIYAAPHMHYGGSGVECTETVEPSSLPTLWTAYTGLDLLAIPRKVFADDLSAETREAILTWVESGGWLIFYSVKDEAGQLDQLIDWNSRRFAENKWNDIRPVAFRVRQVPQISDPSISENEEIPDEDRWKLEGFARERSLGFGQVMYLRDNPFPGSASHWAWLLETVKREPRWAQRNGFNARIGSDNFTSFLIPGVGGVPVISFLVLITIFTVVIGPLNYGYFLRKKRLSMLLVTVPALALGSSVLLLSYSTLANGFSVKSRVRSLTILDQAQQKTLSIARVAYYAGMAPSSGLTFAPSTAVYPLRPANQNFEGGTVNWSDTQAWENGWLRSRTRTQFLTVSQREQRGRLDVKPTDGGLQVSNGLEWPLEQLFVTDESGKLWMASSVAPGATVEMQAADDDARSRWRTTLSENGLDPITGGGSSSSYGRYSPYGYEGDYPDYYNRSDQEQFMKSLLSSSQAIHGHMRSYCAILGADPDLDLGYDRARPRESLHLLAGFLD</sequence>
<feature type="transmembrane region" description="Helical" evidence="1">
    <location>
        <begin position="395"/>
        <end position="415"/>
    </location>
</feature>
<feature type="chain" id="PRO_5003260822" description="Signal peptide-domain containing protein" evidence="2">
    <location>
        <begin position="28"/>
        <end position="665"/>
    </location>
</feature>
<accession>F0SS56</accession>
<feature type="transmembrane region" description="Helical" evidence="1">
    <location>
        <begin position="356"/>
        <end position="383"/>
    </location>
</feature>
<dbReference type="eggNOG" id="ENOG5032V0P">
    <property type="taxonomic scope" value="Bacteria"/>
</dbReference>
<keyword evidence="1" id="KW-0472">Membrane</keyword>
<dbReference type="EMBL" id="CP002546">
    <property type="protein sequence ID" value="ADY58067.1"/>
    <property type="molecule type" value="Genomic_DNA"/>
</dbReference>
<dbReference type="HOGENOM" id="CLU_412705_0_0_0"/>
<gene>
    <name evidence="3" type="ordered locus">Plabr_0440</name>
</gene>
<name>F0SS56_RUBBR</name>
<evidence type="ECO:0000256" key="1">
    <source>
        <dbReference type="SAM" id="Phobius"/>
    </source>
</evidence>
<evidence type="ECO:0000256" key="2">
    <source>
        <dbReference type="SAM" id="SignalP"/>
    </source>
</evidence>
<feature type="signal peptide" evidence="2">
    <location>
        <begin position="1"/>
        <end position="27"/>
    </location>
</feature>
<dbReference type="Proteomes" id="UP000006860">
    <property type="component" value="Chromosome"/>
</dbReference>
<proteinExistence type="predicted"/>
<dbReference type="AlphaFoldDB" id="F0SS56"/>
<dbReference type="OrthoDB" id="269524at2"/>